<evidence type="ECO:0000313" key="2">
    <source>
        <dbReference type="EMBL" id="KAL2840161.1"/>
    </source>
</evidence>
<keyword evidence="1" id="KW-1133">Transmembrane helix</keyword>
<accession>A0ABR4JK09</accession>
<dbReference type="Proteomes" id="UP001610446">
    <property type="component" value="Unassembled WGS sequence"/>
</dbReference>
<dbReference type="EMBL" id="JBFXLU010000124">
    <property type="protein sequence ID" value="KAL2840161.1"/>
    <property type="molecule type" value="Genomic_DNA"/>
</dbReference>
<feature type="transmembrane region" description="Helical" evidence="1">
    <location>
        <begin position="47"/>
        <end position="65"/>
    </location>
</feature>
<gene>
    <name evidence="2" type="ORF">BJY01DRAFT_218739</name>
</gene>
<keyword evidence="1" id="KW-0812">Transmembrane</keyword>
<reference evidence="2 3" key="1">
    <citation type="submission" date="2024-07" db="EMBL/GenBank/DDBJ databases">
        <title>Section-level genome sequencing and comparative genomics of Aspergillus sections Usti and Cavernicolus.</title>
        <authorList>
            <consortium name="Lawrence Berkeley National Laboratory"/>
            <person name="Nybo J.L."/>
            <person name="Vesth T.C."/>
            <person name="Theobald S."/>
            <person name="Frisvad J.C."/>
            <person name="Larsen T.O."/>
            <person name="Kjaerboelling I."/>
            <person name="Rothschild-Mancinelli K."/>
            <person name="Lyhne E.K."/>
            <person name="Kogle M.E."/>
            <person name="Barry K."/>
            <person name="Clum A."/>
            <person name="Na H."/>
            <person name="Ledsgaard L."/>
            <person name="Lin J."/>
            <person name="Lipzen A."/>
            <person name="Kuo A."/>
            <person name="Riley R."/>
            <person name="Mondo S."/>
            <person name="Labutti K."/>
            <person name="Haridas S."/>
            <person name="Pangalinan J."/>
            <person name="Salamov A.A."/>
            <person name="Simmons B.A."/>
            <person name="Magnuson J.K."/>
            <person name="Chen J."/>
            <person name="Drula E."/>
            <person name="Henrissat B."/>
            <person name="Wiebenga A."/>
            <person name="Lubbers R.J."/>
            <person name="Gomes A.C."/>
            <person name="Makela M.R."/>
            <person name="Stajich J."/>
            <person name="Grigoriev I.V."/>
            <person name="Mortensen U.H."/>
            <person name="De Vries R.P."/>
            <person name="Baker S.E."/>
            <person name="Andersen M.R."/>
        </authorList>
    </citation>
    <scope>NUCLEOTIDE SEQUENCE [LARGE SCALE GENOMIC DNA]</scope>
    <source>
        <strain evidence="2 3">CBS 123904</strain>
    </source>
</reference>
<proteinExistence type="predicted"/>
<sequence length="83" mass="9155">MSLPPSHSLWSVGVVVQSTARFALASHHYYSCGGADYRLGMPGLGKIVFLTCILTYLSRGTYVFFSHSIGSLVKVIPFQRMEI</sequence>
<evidence type="ECO:0000256" key="1">
    <source>
        <dbReference type="SAM" id="Phobius"/>
    </source>
</evidence>
<protein>
    <submittedName>
        <fullName evidence="2">Uncharacterized protein</fullName>
    </submittedName>
</protein>
<evidence type="ECO:0000313" key="3">
    <source>
        <dbReference type="Proteomes" id="UP001610446"/>
    </source>
</evidence>
<comment type="caution">
    <text evidence="2">The sequence shown here is derived from an EMBL/GenBank/DDBJ whole genome shotgun (WGS) entry which is preliminary data.</text>
</comment>
<organism evidence="2 3">
    <name type="scientific">Aspergillus pseudoustus</name>
    <dbReference type="NCBI Taxonomy" id="1810923"/>
    <lineage>
        <taxon>Eukaryota</taxon>
        <taxon>Fungi</taxon>
        <taxon>Dikarya</taxon>
        <taxon>Ascomycota</taxon>
        <taxon>Pezizomycotina</taxon>
        <taxon>Eurotiomycetes</taxon>
        <taxon>Eurotiomycetidae</taxon>
        <taxon>Eurotiales</taxon>
        <taxon>Aspergillaceae</taxon>
        <taxon>Aspergillus</taxon>
        <taxon>Aspergillus subgen. Nidulantes</taxon>
    </lineage>
</organism>
<keyword evidence="3" id="KW-1185">Reference proteome</keyword>
<name>A0ABR4JK09_9EURO</name>
<keyword evidence="1" id="KW-0472">Membrane</keyword>